<comment type="caution">
    <text evidence="16">The sequence shown here is derived from an EMBL/GenBank/DDBJ whole genome shotgun (WGS) entry which is preliminary data.</text>
</comment>
<feature type="transmembrane region" description="Helical" evidence="14">
    <location>
        <begin position="100"/>
        <end position="118"/>
    </location>
</feature>
<comment type="subcellular location">
    <subcellularLocation>
        <location evidence="2">Cell membrane</location>
        <topology evidence="2">Multi-pass membrane protein</topology>
    </subcellularLocation>
</comment>
<dbReference type="Gene3D" id="3.30.565.10">
    <property type="entry name" value="Histidine kinase-like ATPase, C-terminal domain"/>
    <property type="match status" value="1"/>
</dbReference>
<keyword evidence="17" id="KW-1185">Reference proteome</keyword>
<dbReference type="PROSITE" id="PS50109">
    <property type="entry name" value="HIS_KIN"/>
    <property type="match status" value="1"/>
</dbReference>
<evidence type="ECO:0000256" key="2">
    <source>
        <dbReference type="ARBA" id="ARBA00004651"/>
    </source>
</evidence>
<evidence type="ECO:0000256" key="3">
    <source>
        <dbReference type="ARBA" id="ARBA00012438"/>
    </source>
</evidence>
<proteinExistence type="predicted"/>
<organism evidence="16 17">
    <name type="scientific">Tumebacillus amylolyticus</name>
    <dbReference type="NCBI Taxonomy" id="2801339"/>
    <lineage>
        <taxon>Bacteria</taxon>
        <taxon>Bacillati</taxon>
        <taxon>Bacillota</taxon>
        <taxon>Bacilli</taxon>
        <taxon>Bacillales</taxon>
        <taxon>Alicyclobacillaceae</taxon>
        <taxon>Tumebacillus</taxon>
    </lineage>
</organism>
<feature type="domain" description="Histidine kinase" evidence="15">
    <location>
        <begin position="217"/>
        <end position="421"/>
    </location>
</feature>
<dbReference type="SUPFAM" id="SSF47384">
    <property type="entry name" value="Homodimeric domain of signal transducing histidine kinase"/>
    <property type="match status" value="1"/>
</dbReference>
<dbReference type="InterPro" id="IPR004358">
    <property type="entry name" value="Sig_transdc_His_kin-like_C"/>
</dbReference>
<evidence type="ECO:0000256" key="12">
    <source>
        <dbReference type="ARBA" id="ARBA00023012"/>
    </source>
</evidence>
<feature type="transmembrane region" description="Helical" evidence="14">
    <location>
        <begin position="6"/>
        <end position="24"/>
    </location>
</feature>
<dbReference type="RefSeq" id="WP_201630401.1">
    <property type="nucleotide sequence ID" value="NZ_JAEQNB010000001.1"/>
</dbReference>
<evidence type="ECO:0000256" key="5">
    <source>
        <dbReference type="ARBA" id="ARBA00022553"/>
    </source>
</evidence>
<evidence type="ECO:0000256" key="10">
    <source>
        <dbReference type="ARBA" id="ARBA00022840"/>
    </source>
</evidence>
<keyword evidence="9" id="KW-0418">Kinase</keyword>
<reference evidence="16 17" key="1">
    <citation type="submission" date="2021-01" db="EMBL/GenBank/DDBJ databases">
        <title>Tumebacillus sp. strain ITR2 16S ribosomal RNA gene Genome sequencing and assembly.</title>
        <authorList>
            <person name="Kang M."/>
        </authorList>
    </citation>
    <scope>NUCLEOTIDE SEQUENCE [LARGE SCALE GENOMIC DNA]</scope>
    <source>
        <strain evidence="16 17">ITR2</strain>
    </source>
</reference>
<evidence type="ECO:0000256" key="7">
    <source>
        <dbReference type="ARBA" id="ARBA00022692"/>
    </source>
</evidence>
<dbReference type="InterPro" id="IPR003594">
    <property type="entry name" value="HATPase_dom"/>
</dbReference>
<protein>
    <recommendedName>
        <fullName evidence="3">histidine kinase</fullName>
        <ecNumber evidence="3">2.7.13.3</ecNumber>
    </recommendedName>
</protein>
<evidence type="ECO:0000256" key="8">
    <source>
        <dbReference type="ARBA" id="ARBA00022741"/>
    </source>
</evidence>
<evidence type="ECO:0000256" key="14">
    <source>
        <dbReference type="SAM" id="Phobius"/>
    </source>
</evidence>
<evidence type="ECO:0000313" key="16">
    <source>
        <dbReference type="EMBL" id="MBL0385230.1"/>
    </source>
</evidence>
<gene>
    <name evidence="16" type="ORF">JJB07_01110</name>
</gene>
<keyword evidence="6" id="KW-0808">Transferase</keyword>
<keyword evidence="7 14" id="KW-0812">Transmembrane</keyword>
<dbReference type="SMART" id="SM00388">
    <property type="entry name" value="HisKA"/>
    <property type="match status" value="1"/>
</dbReference>
<evidence type="ECO:0000259" key="15">
    <source>
        <dbReference type="PROSITE" id="PS50109"/>
    </source>
</evidence>
<accession>A0ABS1J4W4</accession>
<name>A0ABS1J4W4_9BACL</name>
<evidence type="ECO:0000256" key="6">
    <source>
        <dbReference type="ARBA" id="ARBA00022679"/>
    </source>
</evidence>
<keyword evidence="4" id="KW-1003">Cell membrane</keyword>
<evidence type="ECO:0000256" key="11">
    <source>
        <dbReference type="ARBA" id="ARBA00022989"/>
    </source>
</evidence>
<dbReference type="Pfam" id="PF07694">
    <property type="entry name" value="5TM-5TMR_LYT"/>
    <property type="match status" value="1"/>
</dbReference>
<evidence type="ECO:0000256" key="1">
    <source>
        <dbReference type="ARBA" id="ARBA00000085"/>
    </source>
</evidence>
<dbReference type="InterPro" id="IPR036890">
    <property type="entry name" value="HATPase_C_sf"/>
</dbReference>
<feature type="transmembrane region" description="Helical" evidence="14">
    <location>
        <begin position="130"/>
        <end position="150"/>
    </location>
</feature>
<dbReference type="CDD" id="cd00082">
    <property type="entry name" value="HisKA"/>
    <property type="match status" value="1"/>
</dbReference>
<dbReference type="SMART" id="SM00387">
    <property type="entry name" value="HATPase_c"/>
    <property type="match status" value="1"/>
</dbReference>
<dbReference type="Gene3D" id="1.10.287.130">
    <property type="match status" value="1"/>
</dbReference>
<sequence>MSKDFFLNVMIVLFPVLFYQVFHNSPRRKRTQRNKLLIGLFGGLSAVACLNYPFVDGYGIFWDFRVIPLTLAMVYGGRAAGGLALGMEIVFRLWIGGPQAWFSVLFSLVLYAILLGREKKFLRLLPRQRVAFVTMFSVAEYLAFLGMLAYELQLFHALSFREEGAKNALFLLLIGLLQAVVMAIAALVVEHLISTSRMRSEVQRTEKLGVISELAASVAHEVRNPLTVVRGFLQIARGSLDDRNRQYMNTALAELDRAEFIISDYLNFAKLQVETVSVFEASLDLHHTVKLMSSYALLRGVKLDHQIEPGLWVHANQEKLKQAVINLLKNSIEACHNGGQVKMQAYRDSQQVILQVLDTGVGMNEEQIKRLGHPFYTTKEKGTGLGLMVTFRILQAMDGQLAFESNVGVGTTATIRLPLTAP</sequence>
<dbReference type="InterPro" id="IPR003661">
    <property type="entry name" value="HisK_dim/P_dom"/>
</dbReference>
<dbReference type="InterPro" id="IPR036097">
    <property type="entry name" value="HisK_dim/P_sf"/>
</dbReference>
<dbReference type="PRINTS" id="PR00344">
    <property type="entry name" value="BCTRLSENSOR"/>
</dbReference>
<dbReference type="EMBL" id="JAEQNB010000001">
    <property type="protein sequence ID" value="MBL0385230.1"/>
    <property type="molecule type" value="Genomic_DNA"/>
</dbReference>
<evidence type="ECO:0000256" key="13">
    <source>
        <dbReference type="ARBA" id="ARBA00023136"/>
    </source>
</evidence>
<keyword evidence="11 14" id="KW-1133">Transmembrane helix</keyword>
<keyword evidence="10" id="KW-0067">ATP-binding</keyword>
<dbReference type="EC" id="2.7.13.3" evidence="3"/>
<keyword evidence="5" id="KW-0597">Phosphoprotein</keyword>
<dbReference type="Proteomes" id="UP000602284">
    <property type="component" value="Unassembled WGS sequence"/>
</dbReference>
<feature type="transmembrane region" description="Helical" evidence="14">
    <location>
        <begin position="170"/>
        <end position="189"/>
    </location>
</feature>
<keyword evidence="8" id="KW-0547">Nucleotide-binding</keyword>
<keyword evidence="12" id="KW-0902">Two-component regulatory system</keyword>
<evidence type="ECO:0000256" key="9">
    <source>
        <dbReference type="ARBA" id="ARBA00022777"/>
    </source>
</evidence>
<dbReference type="PANTHER" id="PTHR43065:SF46">
    <property type="entry name" value="C4-DICARBOXYLATE TRANSPORT SENSOR PROTEIN DCTB"/>
    <property type="match status" value="1"/>
</dbReference>
<dbReference type="Pfam" id="PF02518">
    <property type="entry name" value="HATPase_c"/>
    <property type="match status" value="1"/>
</dbReference>
<evidence type="ECO:0000313" key="17">
    <source>
        <dbReference type="Proteomes" id="UP000602284"/>
    </source>
</evidence>
<feature type="transmembrane region" description="Helical" evidence="14">
    <location>
        <begin position="36"/>
        <end position="55"/>
    </location>
</feature>
<dbReference type="InterPro" id="IPR005467">
    <property type="entry name" value="His_kinase_dom"/>
</dbReference>
<comment type="catalytic activity">
    <reaction evidence="1">
        <text>ATP + protein L-histidine = ADP + protein N-phospho-L-histidine.</text>
        <dbReference type="EC" id="2.7.13.3"/>
    </reaction>
</comment>
<dbReference type="InterPro" id="IPR011620">
    <property type="entry name" value="Sig_transdc_His_kinase_LytS_TM"/>
</dbReference>
<keyword evidence="13 14" id="KW-0472">Membrane</keyword>
<dbReference type="PANTHER" id="PTHR43065">
    <property type="entry name" value="SENSOR HISTIDINE KINASE"/>
    <property type="match status" value="1"/>
</dbReference>
<evidence type="ECO:0000256" key="4">
    <source>
        <dbReference type="ARBA" id="ARBA00022475"/>
    </source>
</evidence>
<dbReference type="Pfam" id="PF00512">
    <property type="entry name" value="HisKA"/>
    <property type="match status" value="1"/>
</dbReference>
<dbReference type="SUPFAM" id="SSF55874">
    <property type="entry name" value="ATPase domain of HSP90 chaperone/DNA topoisomerase II/histidine kinase"/>
    <property type="match status" value="1"/>
</dbReference>